<keyword evidence="3" id="KW-1185">Reference proteome</keyword>
<reference evidence="2 3" key="1">
    <citation type="submission" date="2021-03" db="EMBL/GenBank/DDBJ databases">
        <title>Whole genome sequence of Metabacillus bambusae BG109.</title>
        <authorList>
            <person name="Jeong J.W."/>
        </authorList>
    </citation>
    <scope>NUCLEOTIDE SEQUENCE [LARGE SCALE GENOMIC DNA]</scope>
    <source>
        <strain evidence="2 3">BG109</strain>
    </source>
</reference>
<gene>
    <name evidence="2" type="primary">thiT</name>
    <name evidence="2" type="ORF">I7822_28330</name>
</gene>
<keyword evidence="1" id="KW-0472">Membrane</keyword>
<feature type="transmembrane region" description="Helical" evidence="1">
    <location>
        <begin position="102"/>
        <end position="122"/>
    </location>
</feature>
<dbReference type="NCBIfam" id="TIGR02357">
    <property type="entry name" value="ECF_ThiT_YuaJ"/>
    <property type="match status" value="1"/>
</dbReference>
<dbReference type="EMBL" id="JAGDEL010000040">
    <property type="protein sequence ID" value="MBO1515524.1"/>
    <property type="molecule type" value="Genomic_DNA"/>
</dbReference>
<feature type="transmembrane region" description="Helical" evidence="1">
    <location>
        <begin position="51"/>
        <end position="69"/>
    </location>
</feature>
<evidence type="ECO:0000256" key="1">
    <source>
        <dbReference type="SAM" id="Phobius"/>
    </source>
</evidence>
<comment type="caution">
    <text evidence="2">The sequence shown here is derived from an EMBL/GenBank/DDBJ whole genome shotgun (WGS) entry which is preliminary data.</text>
</comment>
<dbReference type="Proteomes" id="UP000663981">
    <property type="component" value="Unassembled WGS sequence"/>
</dbReference>
<feature type="transmembrane region" description="Helical" evidence="1">
    <location>
        <begin position="182"/>
        <end position="205"/>
    </location>
</feature>
<keyword evidence="1" id="KW-0812">Transmembrane</keyword>
<keyword evidence="1" id="KW-1133">Transmembrane helix</keyword>
<dbReference type="Pfam" id="PF09515">
    <property type="entry name" value="Thia_YuaJ"/>
    <property type="match status" value="1"/>
</dbReference>
<evidence type="ECO:0000313" key="3">
    <source>
        <dbReference type="Proteomes" id="UP000663981"/>
    </source>
</evidence>
<accession>A0ABS3NB64</accession>
<protein>
    <submittedName>
        <fullName evidence="2">Energy-coupled thiamine transporter ThiT</fullName>
    </submittedName>
</protein>
<dbReference type="InterPro" id="IPR012651">
    <property type="entry name" value="Thia_Transptr_ThiT"/>
</dbReference>
<name>A0ABS3NB64_9BACI</name>
<feature type="transmembrane region" description="Helical" evidence="1">
    <location>
        <begin position="76"/>
        <end position="96"/>
    </location>
</feature>
<organism evidence="2 3">
    <name type="scientific">Metabacillus bambusae</name>
    <dbReference type="NCBI Taxonomy" id="2795218"/>
    <lineage>
        <taxon>Bacteria</taxon>
        <taxon>Bacillati</taxon>
        <taxon>Bacillota</taxon>
        <taxon>Bacilli</taxon>
        <taxon>Bacillales</taxon>
        <taxon>Bacillaceae</taxon>
        <taxon>Metabacillus</taxon>
    </lineage>
</organism>
<sequence length="208" mass="22834">MTTIGFTFWFYVKREVFSLKVNQRLLFLVEVAMLSALAFLLDLLSGVIGKLPQGGSISLGMIPVFIIAFRWGVKGGLLSGLLFGLLQAFLGSPYIIHPVQGFLDYYLAFTVIGLSGIFFKKIQTSLLDKKQKMAILYITLGTLLGGILRLTIHVLAGVFFFASLTPEGTPVLIYSIGYNASYMIPTIIVSAIVVSFLLITAPRLVTRK</sequence>
<feature type="transmembrane region" description="Helical" evidence="1">
    <location>
        <begin position="25"/>
        <end position="45"/>
    </location>
</feature>
<dbReference type="Gene3D" id="1.10.1760.20">
    <property type="match status" value="1"/>
</dbReference>
<proteinExistence type="predicted"/>
<feature type="transmembrane region" description="Helical" evidence="1">
    <location>
        <begin position="134"/>
        <end position="162"/>
    </location>
</feature>
<evidence type="ECO:0000313" key="2">
    <source>
        <dbReference type="EMBL" id="MBO1515524.1"/>
    </source>
</evidence>